<sequence>MLRLEVLDHRDATSWRWRLTDGGAFVADHLVGLDPAEWRFEAFTDLYRYLRWHAAPDRRAAHEAELVAQVGDWVADRVLGPIAGALAAARRPVRLEVGAGVLGHLPWELARVDGRTLAEHRVVFVVDRSPRRPVAKAEVGDKLRMLAVFSLPEDAGALNLRKERHALARLVHDIAKVHHKGVELRVLQYGATRERLEDALLEQEGWDVVHLSGHGLPAGLVLEDEAGGRDLITGTDLVDLLDLTSNQLKLVTLFACESAAVTAAEHLHHLGLGPAVRADTAPVGSLPAVATEVVGRLDCAALAMRYPVTDDFAIALAGSFYRLVLGKGQPVARALALSLAKATGLASATPTLFGARAADLRLVPPAGEPLVFQVEHRKLAGFPPQPDRFVGRVGPMTRATTALAPGGGRAGVLFHGMAGVGKTACALELAYTHQDSFGSLAWYAAPPEGHAITTSLVDFAFALERQLPGLRLAHRVTSPDALRAALPALSEALEQDRVLIVVDNCESLLTGDGRWRDESWGLLVGALLGHGGLSRVVLTSRRRFVDVPGAVVVEGVHALSLRESVLLAREWPNLRRLVDSDQGLAARALGVVQGHPKLLELAEGHAGDPVALAERLDGADGEWRARGVRLEPFLRGEGGTPDGEDYLAVVKGWTLATAAALPPGSRLFFQFLCCLEDDDRISPVIERCRPPALEDAGPAEELVRPLVEHALVTVVAETGHHGIHPGVAEAGRRSAPESFGEVVDTVAADFWLKTLRHAVVQEAGGRLGGLVRRAALAATPYLLRLQAWDELDTAVGQALNRDSSSATAAALLPVLDTAVDATLGTELALFLGHNRARAVERIDPVRCESLYRELLTTAVAEGRFTQASSIASNLIQLLNRRGRWVEARRLAEDMSDYVARDGLGPWTRIASDGHRLNLLYEEGHYEQVLQAVGRHLEAMAELPVNSGEPELSPTWSVRENTASLGALAAGELGRWQYALDLNAITLTSQADRDASELERANAAFNDYSPLLALGRTAEAQGLLRRCLPVYEANNDIGGTGKVLGALAEVEAALDHHDVAAGLGRESLRLQYLAGDTAAIITAHHNLSDCLVLARGDEASAWAHAAAGAVIAHQAGNGYLAITVRSLGALLAVRRWSTDSFDTVRDLVERVEGVRFAEMVAELARHTVDGPAALAEVLRIVGEAARSLTDGARRFEPIASALLAVARGGGEAEDAGALVEVFVSRLGERNRQLAGVLRRLRSGEEVTSVDGVSGFDSVLLRYLLDVLAGEVEVDPDAWRRIVVSAQDETGNG</sequence>
<proteinExistence type="predicted"/>
<reference evidence="3" key="1">
    <citation type="journal article" date="2019" name="Int. J. Syst. Evol. Microbiol.">
        <title>The Global Catalogue of Microorganisms (GCM) 10K type strain sequencing project: providing services to taxonomists for standard genome sequencing and annotation.</title>
        <authorList>
            <consortium name="The Broad Institute Genomics Platform"/>
            <consortium name="The Broad Institute Genome Sequencing Center for Infectious Disease"/>
            <person name="Wu L."/>
            <person name="Ma J."/>
        </authorList>
    </citation>
    <scope>NUCLEOTIDE SEQUENCE [LARGE SCALE GENOMIC DNA]</scope>
    <source>
        <strain evidence="3">CGMCC 4.7246</strain>
    </source>
</reference>
<keyword evidence="3" id="KW-1185">Reference proteome</keyword>
<feature type="domain" description="CHAT" evidence="1">
    <location>
        <begin position="71"/>
        <end position="275"/>
    </location>
</feature>
<organism evidence="2 3">
    <name type="scientific">Saccharothrix lopnurensis</name>
    <dbReference type="NCBI Taxonomy" id="1670621"/>
    <lineage>
        <taxon>Bacteria</taxon>
        <taxon>Bacillati</taxon>
        <taxon>Actinomycetota</taxon>
        <taxon>Actinomycetes</taxon>
        <taxon>Pseudonocardiales</taxon>
        <taxon>Pseudonocardiaceae</taxon>
        <taxon>Saccharothrix</taxon>
    </lineage>
</organism>
<dbReference type="EMBL" id="JBHSQO010000004">
    <property type="protein sequence ID" value="MFC6088766.1"/>
    <property type="molecule type" value="Genomic_DNA"/>
</dbReference>
<evidence type="ECO:0000259" key="1">
    <source>
        <dbReference type="Pfam" id="PF12770"/>
    </source>
</evidence>
<dbReference type="SUPFAM" id="SSF52540">
    <property type="entry name" value="P-loop containing nucleoside triphosphate hydrolases"/>
    <property type="match status" value="1"/>
</dbReference>
<evidence type="ECO:0000313" key="3">
    <source>
        <dbReference type="Proteomes" id="UP001596220"/>
    </source>
</evidence>
<protein>
    <submittedName>
        <fullName evidence="2">CHAT domain-containing protein</fullName>
    </submittedName>
</protein>
<dbReference type="Proteomes" id="UP001596220">
    <property type="component" value="Unassembled WGS sequence"/>
</dbReference>
<comment type="caution">
    <text evidence="2">The sequence shown here is derived from an EMBL/GenBank/DDBJ whole genome shotgun (WGS) entry which is preliminary data.</text>
</comment>
<dbReference type="RefSeq" id="WP_380633537.1">
    <property type="nucleotide sequence ID" value="NZ_JBHSQO010000004.1"/>
</dbReference>
<dbReference type="InterPro" id="IPR027417">
    <property type="entry name" value="P-loop_NTPase"/>
</dbReference>
<dbReference type="Gene3D" id="3.40.50.300">
    <property type="entry name" value="P-loop containing nucleotide triphosphate hydrolases"/>
    <property type="match status" value="1"/>
</dbReference>
<dbReference type="Pfam" id="PF12770">
    <property type="entry name" value="CHAT"/>
    <property type="match status" value="1"/>
</dbReference>
<evidence type="ECO:0000313" key="2">
    <source>
        <dbReference type="EMBL" id="MFC6088766.1"/>
    </source>
</evidence>
<dbReference type="InterPro" id="IPR024983">
    <property type="entry name" value="CHAT_dom"/>
</dbReference>
<accession>A0ABW1P0K5</accession>
<name>A0ABW1P0K5_9PSEU</name>
<gene>
    <name evidence="2" type="ORF">ACFP3R_05730</name>
</gene>